<dbReference type="EMBL" id="BAABBQ010000001">
    <property type="protein sequence ID" value="GAA4013334.1"/>
    <property type="molecule type" value="Genomic_DNA"/>
</dbReference>
<keyword evidence="3" id="KW-1185">Reference proteome</keyword>
<evidence type="ECO:0000256" key="1">
    <source>
        <dbReference type="SAM" id="MobiDB-lite"/>
    </source>
</evidence>
<proteinExistence type="predicted"/>
<dbReference type="Proteomes" id="UP001500235">
    <property type="component" value="Unassembled WGS sequence"/>
</dbReference>
<feature type="region of interest" description="Disordered" evidence="1">
    <location>
        <begin position="124"/>
        <end position="154"/>
    </location>
</feature>
<feature type="compositionally biased region" description="Basic and acidic residues" evidence="1">
    <location>
        <begin position="124"/>
        <end position="144"/>
    </location>
</feature>
<evidence type="ECO:0000313" key="2">
    <source>
        <dbReference type="EMBL" id="GAA4013334.1"/>
    </source>
</evidence>
<reference evidence="3" key="1">
    <citation type="journal article" date="2019" name="Int. J. Syst. Evol. Microbiol.">
        <title>The Global Catalogue of Microorganisms (GCM) 10K type strain sequencing project: providing services to taxonomists for standard genome sequencing and annotation.</title>
        <authorList>
            <consortium name="The Broad Institute Genomics Platform"/>
            <consortium name="The Broad Institute Genome Sequencing Center for Infectious Disease"/>
            <person name="Wu L."/>
            <person name="Ma J."/>
        </authorList>
    </citation>
    <scope>NUCLEOTIDE SEQUENCE [LARGE SCALE GENOMIC DNA]</scope>
    <source>
        <strain evidence="3">JCM 17563</strain>
    </source>
</reference>
<protein>
    <submittedName>
        <fullName evidence="2">Uncharacterized protein</fullName>
    </submittedName>
</protein>
<accession>A0ABP7SLE0</accession>
<organism evidence="2 3">
    <name type="scientific">Sphingomonas swuensis</name>
    <dbReference type="NCBI Taxonomy" id="977800"/>
    <lineage>
        <taxon>Bacteria</taxon>
        <taxon>Pseudomonadati</taxon>
        <taxon>Pseudomonadota</taxon>
        <taxon>Alphaproteobacteria</taxon>
        <taxon>Sphingomonadales</taxon>
        <taxon>Sphingomonadaceae</taxon>
        <taxon>Sphingomonas</taxon>
    </lineage>
</organism>
<name>A0ABP7SLE0_9SPHN</name>
<sequence>MNSECHRSLVSTLQAPELNVPLAIHDGHGPSVLIKAAKCERSDLAVAEGTASPGRDDDFPGLTKVVKRYAQLFHPVHAFDTGTEVIPPFSEAHLPTQAIAEITEWLAGFKDSHFSSESHCSRVTRVTDPRKQAYQQRDKGHEPEQDSFGNAIGW</sequence>
<gene>
    <name evidence="2" type="ORF">GCM10022280_09470</name>
</gene>
<evidence type="ECO:0000313" key="3">
    <source>
        <dbReference type="Proteomes" id="UP001500235"/>
    </source>
</evidence>
<comment type="caution">
    <text evidence="2">The sequence shown here is derived from an EMBL/GenBank/DDBJ whole genome shotgun (WGS) entry which is preliminary data.</text>
</comment>